<dbReference type="Proteomes" id="UP000234483">
    <property type="component" value="Unassembled WGS sequence"/>
</dbReference>
<dbReference type="InterPro" id="IPR036397">
    <property type="entry name" value="RNaseH_sf"/>
</dbReference>
<proteinExistence type="predicted"/>
<reference evidence="3 4" key="1">
    <citation type="submission" date="2017-12" db="EMBL/GenBank/DDBJ databases">
        <title>The genome sequence of Caulobacter flavus CGMCC1 15093.</title>
        <authorList>
            <person name="Gao J."/>
            <person name="Mao X."/>
            <person name="Sun J."/>
        </authorList>
    </citation>
    <scope>NUCLEOTIDE SEQUENCE [LARGE SCALE GENOMIC DNA]</scope>
    <source>
        <strain evidence="3 4">CGMCC1 15093</strain>
    </source>
</reference>
<dbReference type="GO" id="GO:0003676">
    <property type="term" value="F:nucleic acid binding"/>
    <property type="evidence" value="ECO:0007669"/>
    <property type="project" value="InterPro"/>
</dbReference>
<dbReference type="AlphaFoldDB" id="A0A2N5CZG6"/>
<dbReference type="InterPro" id="IPR012337">
    <property type="entry name" value="RNaseH-like_sf"/>
</dbReference>
<protein>
    <submittedName>
        <fullName evidence="3">IS481 family transposase</fullName>
    </submittedName>
</protein>
<dbReference type="SUPFAM" id="SSF53098">
    <property type="entry name" value="Ribonuclease H-like"/>
    <property type="match status" value="1"/>
</dbReference>
<evidence type="ECO:0000259" key="1">
    <source>
        <dbReference type="PROSITE" id="PS50994"/>
    </source>
</evidence>
<dbReference type="GO" id="GO:0015074">
    <property type="term" value="P:DNA integration"/>
    <property type="evidence" value="ECO:0007669"/>
    <property type="project" value="InterPro"/>
</dbReference>
<dbReference type="InterPro" id="IPR001584">
    <property type="entry name" value="Integrase_cat-core"/>
</dbReference>
<dbReference type="RefSeq" id="WP_101711776.1">
    <property type="nucleotide sequence ID" value="NZ_CP026100.1"/>
</dbReference>
<dbReference type="PROSITE" id="PS50994">
    <property type="entry name" value="INTEGRASE"/>
    <property type="match status" value="1"/>
</dbReference>
<dbReference type="KEGG" id="cfh:C1707_01940"/>
<name>A0A2N5CZG6_9CAUL</name>
<reference evidence="2 5" key="2">
    <citation type="submission" date="2018-01" db="EMBL/GenBank/DDBJ databases">
        <title>Complete genome sequence of Caulobacter flavus RHGG3.</title>
        <authorList>
            <person name="Yang E."/>
        </authorList>
    </citation>
    <scope>NUCLEOTIDE SEQUENCE [LARGE SCALE GENOMIC DNA]</scope>
    <source>
        <strain evidence="2 5">RHGG3</strain>
    </source>
</reference>
<accession>A0A2N5CZG6</accession>
<dbReference type="Proteomes" id="UP000281192">
    <property type="component" value="Chromosome"/>
</dbReference>
<organism evidence="3 4">
    <name type="scientific">Caulobacter flavus</name>
    <dbReference type="NCBI Taxonomy" id="1679497"/>
    <lineage>
        <taxon>Bacteria</taxon>
        <taxon>Pseudomonadati</taxon>
        <taxon>Pseudomonadota</taxon>
        <taxon>Alphaproteobacteria</taxon>
        <taxon>Caulobacterales</taxon>
        <taxon>Caulobacteraceae</taxon>
        <taxon>Caulobacter</taxon>
    </lineage>
</organism>
<dbReference type="Gene3D" id="3.30.420.10">
    <property type="entry name" value="Ribonuclease H-like superfamily/Ribonuclease H"/>
    <property type="match status" value="1"/>
</dbReference>
<evidence type="ECO:0000313" key="4">
    <source>
        <dbReference type="Proteomes" id="UP000234483"/>
    </source>
</evidence>
<keyword evidence="5" id="KW-1185">Reference proteome</keyword>
<dbReference type="PANTHER" id="PTHR35004">
    <property type="entry name" value="TRANSPOSASE RV3428C-RELATED"/>
    <property type="match status" value="1"/>
</dbReference>
<feature type="domain" description="Integrase catalytic" evidence="1">
    <location>
        <begin position="144"/>
        <end position="355"/>
    </location>
</feature>
<dbReference type="EMBL" id="CP026100">
    <property type="protein sequence ID" value="AYV45102.1"/>
    <property type="molecule type" value="Genomic_DNA"/>
</dbReference>
<dbReference type="PANTHER" id="PTHR35004:SF7">
    <property type="entry name" value="INTEGRASE PROTEIN"/>
    <property type="match status" value="1"/>
</dbReference>
<dbReference type="EMBL" id="PJRQ01000008">
    <property type="protein sequence ID" value="PLR19218.1"/>
    <property type="molecule type" value="Genomic_DNA"/>
</dbReference>
<evidence type="ECO:0000313" key="3">
    <source>
        <dbReference type="EMBL" id="PLR19218.1"/>
    </source>
</evidence>
<gene>
    <name evidence="2" type="ORF">C1707_01940</name>
    <name evidence="3" type="ORF">CFHF_04230</name>
</gene>
<evidence type="ECO:0000313" key="5">
    <source>
        <dbReference type="Proteomes" id="UP000281192"/>
    </source>
</evidence>
<evidence type="ECO:0000313" key="2">
    <source>
        <dbReference type="EMBL" id="AYV45102.1"/>
    </source>
</evidence>
<sequence>MAPSTSVPVEALVMLRRRLAALPAKHPDRQQLLLSTGTLYGVSRATLYRLLRGGGHPRHAHRADRGRPRVLSGAEVEGWCEIIAAMKVRTTNRKGRHLSTVRILELLEKHGVETPDGLQKLPPGKLTASTINRHMRRLGYDNERMTRPPPAVRFQAEQSNALWHFDMSPSELKQLAVPPWIDPDRNGAPTLMLFSVVDDRSGVAYQEYRCVYGEDAESALRFLFNAMSAKPDEANPFQGVPTTLYLDNGPVAKSGVFQRVMESLNIEAIIHMPAGSDGRRTTARAKGKVERPFRTVKDAHETLYHFHQPETEEEANRWLARYIATYNSGDHRSEPHSRLHDWLGNLPPDGVRQMCAWERFCTFAREPERRAVGIDCRITVAGVTYEVDPDLAGETVVVWWGLFDQELFVEQGEERFGPYTPVGGPIPLHRYRKHRKGRCEVRADKVGELAAQLKLPRSALSGEDDVVMIGVQQDSAALPSRPFRDPDPFHELAFPSVLAARRAIADEVRFPLAKLSDDDRRFVDDLLRRTLARPEILAAIRERFPQGRRGGLYGC</sequence>
<dbReference type="OrthoDB" id="491070at2"/>